<dbReference type="GO" id="GO:0003824">
    <property type="term" value="F:catalytic activity"/>
    <property type="evidence" value="ECO:0007669"/>
    <property type="project" value="InterPro"/>
</dbReference>
<name>A0A418N206_9ACTN</name>
<evidence type="ECO:0000313" key="5">
    <source>
        <dbReference type="Proteomes" id="UP000283832"/>
    </source>
</evidence>
<dbReference type="OrthoDB" id="3384763at2"/>
<dbReference type="EMBL" id="QXEC01000001">
    <property type="protein sequence ID" value="RIV41632.1"/>
    <property type="molecule type" value="Genomic_DNA"/>
</dbReference>
<comment type="caution">
    <text evidence="4">The sequence shown here is derived from an EMBL/GenBank/DDBJ whole genome shotgun (WGS) entry which is preliminary data.</text>
</comment>
<dbReference type="InterPro" id="IPR029061">
    <property type="entry name" value="THDP-binding"/>
</dbReference>
<dbReference type="InterPro" id="IPR011766">
    <property type="entry name" value="TPP_enzyme_TPP-bd"/>
</dbReference>
<dbReference type="Pfam" id="PF02775">
    <property type="entry name" value="TPP_enzyme_C"/>
    <property type="match status" value="1"/>
</dbReference>
<dbReference type="PANTHER" id="PTHR42981:SF2">
    <property type="entry name" value="PYRUVATE DEHYDROGENASE [UBIQUINONE]"/>
    <property type="match status" value="1"/>
</dbReference>
<keyword evidence="1" id="KW-0786">Thiamine pyrophosphate</keyword>
<evidence type="ECO:0000313" key="4">
    <source>
        <dbReference type="EMBL" id="RIV41632.1"/>
    </source>
</evidence>
<dbReference type="InterPro" id="IPR047211">
    <property type="entry name" value="POXB-like"/>
</dbReference>
<dbReference type="AlphaFoldDB" id="A0A418N206"/>
<keyword evidence="5" id="KW-1185">Reference proteome</keyword>
<dbReference type="GO" id="GO:0030976">
    <property type="term" value="F:thiamine pyrophosphate binding"/>
    <property type="evidence" value="ECO:0007669"/>
    <property type="project" value="InterPro"/>
</dbReference>
<protein>
    <recommendedName>
        <fullName evidence="6">Thiamine pyrophosphate-binding protein</fullName>
    </recommendedName>
</protein>
<dbReference type="PANTHER" id="PTHR42981">
    <property type="entry name" value="PYRUVATE DEHYDROGENASE [UBIQUINONE]"/>
    <property type="match status" value="1"/>
</dbReference>
<dbReference type="Pfam" id="PF02776">
    <property type="entry name" value="TPP_enzyme_N"/>
    <property type="match status" value="1"/>
</dbReference>
<evidence type="ECO:0000259" key="3">
    <source>
        <dbReference type="Pfam" id="PF02776"/>
    </source>
</evidence>
<evidence type="ECO:0000259" key="2">
    <source>
        <dbReference type="Pfam" id="PF02775"/>
    </source>
</evidence>
<evidence type="ECO:0008006" key="6">
    <source>
        <dbReference type="Google" id="ProtNLM"/>
    </source>
</evidence>
<feature type="domain" description="Thiamine pyrophosphate enzyme N-terminal TPP-binding" evidence="3">
    <location>
        <begin position="6"/>
        <end position="105"/>
    </location>
</feature>
<feature type="domain" description="Thiamine pyrophosphate enzyme TPP-binding" evidence="2">
    <location>
        <begin position="202"/>
        <end position="335"/>
    </location>
</feature>
<dbReference type="SUPFAM" id="SSF52518">
    <property type="entry name" value="Thiamin diphosphate-binding fold (THDP-binding)"/>
    <property type="match status" value="2"/>
</dbReference>
<accession>A0A418N206</accession>
<sequence>MADPVLAEAVVARLAAWRVPRVFGHPGETAAPLVEALSATGGEVTFVPTRPGASAALMAVAHARLTGGVGVCLASAGASAYGLLAGLDAARQHGLPVLAIVAEHPPVASADDRWGPVDRSFGAVCRRVFHAVDPARGADLVEAALRDAVAGPGPVCLVVPAGAPGRRRTVVGGGAAARLVFEELRLRLPRPGIVAVDGEPNLARYAHRLPPGTTVLAEPGGAATGAALPAAVAAKLAAPERPVLALVTDDGMRSHGLAELVTVARGWPQWPDPRLVVLVFNTRSGHPGRQLADDVPYAGWARLLGLHGVRVDRPELVGAAWDGALTADRPCVLDVVAAP</sequence>
<reference evidence="4 5" key="1">
    <citation type="submission" date="2018-08" db="EMBL/GenBank/DDBJ databases">
        <title>Jishengella sp. nov., isolated from a root of Azadirachta indica A. Juss. var. siamensis Valenton.</title>
        <authorList>
            <person name="Kuncharoen N."/>
            <person name="Tanasupawat S."/>
            <person name="Kudo T."/>
            <person name="Ohkuma M."/>
        </authorList>
    </citation>
    <scope>NUCLEOTIDE SEQUENCE [LARGE SCALE GENOMIC DNA]</scope>
    <source>
        <strain evidence="4 5">AZ1-13</strain>
    </source>
</reference>
<organism evidence="4 5">
    <name type="scientific">Micromonospora radicis</name>
    <dbReference type="NCBI Taxonomy" id="1894971"/>
    <lineage>
        <taxon>Bacteria</taxon>
        <taxon>Bacillati</taxon>
        <taxon>Actinomycetota</taxon>
        <taxon>Actinomycetes</taxon>
        <taxon>Micromonosporales</taxon>
        <taxon>Micromonosporaceae</taxon>
        <taxon>Micromonospora</taxon>
    </lineage>
</organism>
<proteinExistence type="predicted"/>
<evidence type="ECO:0000256" key="1">
    <source>
        <dbReference type="ARBA" id="ARBA00023052"/>
    </source>
</evidence>
<dbReference type="GO" id="GO:0000287">
    <property type="term" value="F:magnesium ion binding"/>
    <property type="evidence" value="ECO:0007669"/>
    <property type="project" value="UniProtKB-ARBA"/>
</dbReference>
<dbReference type="Gene3D" id="3.40.50.970">
    <property type="match status" value="2"/>
</dbReference>
<gene>
    <name evidence="4" type="ORF">D2L64_01265</name>
</gene>
<dbReference type="InterPro" id="IPR012001">
    <property type="entry name" value="Thiamin_PyroP_enz_TPP-bd_dom"/>
</dbReference>
<dbReference type="Proteomes" id="UP000283832">
    <property type="component" value="Unassembled WGS sequence"/>
</dbReference>